<dbReference type="InterPro" id="IPR007152">
    <property type="entry name" value="DUF354"/>
</dbReference>
<proteinExistence type="predicted"/>
<dbReference type="PANTHER" id="PTHR39662:SF1">
    <property type="entry name" value="DUF354 DOMAIN-CONTAINING PROTEIN"/>
    <property type="match status" value="1"/>
</dbReference>
<accession>A0A538TPM5</accession>
<dbReference type="AlphaFoldDB" id="A0A538TPM5"/>
<dbReference type="EMBL" id="VBOZ01000012">
    <property type="protein sequence ID" value="TMQ65558.1"/>
    <property type="molecule type" value="Genomic_DNA"/>
</dbReference>
<dbReference type="PANTHER" id="PTHR39662">
    <property type="entry name" value="DUF354 DOMAIN-CONTAINING PROTEIN-RELATED"/>
    <property type="match status" value="1"/>
</dbReference>
<reference evidence="1 2" key="1">
    <citation type="journal article" date="2019" name="Nat. Microbiol.">
        <title>Mediterranean grassland soil C-N compound turnover is dependent on rainfall and depth, and is mediated by genomically divergent microorganisms.</title>
        <authorList>
            <person name="Diamond S."/>
            <person name="Andeer P.F."/>
            <person name="Li Z."/>
            <person name="Crits-Christoph A."/>
            <person name="Burstein D."/>
            <person name="Anantharaman K."/>
            <person name="Lane K.R."/>
            <person name="Thomas B.C."/>
            <person name="Pan C."/>
            <person name="Northen T.R."/>
            <person name="Banfield J.F."/>
        </authorList>
    </citation>
    <scope>NUCLEOTIDE SEQUENCE [LARGE SCALE GENOMIC DNA]</scope>
    <source>
        <strain evidence="1">WS_9</strain>
    </source>
</reference>
<evidence type="ECO:0000313" key="2">
    <source>
        <dbReference type="Proteomes" id="UP000317691"/>
    </source>
</evidence>
<comment type="caution">
    <text evidence="1">The sequence shown here is derived from an EMBL/GenBank/DDBJ whole genome shotgun (WGS) entry which is preliminary data.</text>
</comment>
<gene>
    <name evidence="1" type="ORF">E6K79_04300</name>
</gene>
<organism evidence="1 2">
    <name type="scientific">Eiseniibacteriota bacterium</name>
    <dbReference type="NCBI Taxonomy" id="2212470"/>
    <lineage>
        <taxon>Bacteria</taxon>
        <taxon>Candidatus Eiseniibacteriota</taxon>
    </lineage>
</organism>
<feature type="non-terminal residue" evidence="1">
    <location>
        <position position="1"/>
    </location>
</feature>
<dbReference type="Proteomes" id="UP000317691">
    <property type="component" value="Unassembled WGS sequence"/>
</dbReference>
<name>A0A538TPM5_UNCEI</name>
<dbReference type="SUPFAM" id="SSF53756">
    <property type="entry name" value="UDP-Glycosyltransferase/glycogen phosphorylase"/>
    <property type="match status" value="1"/>
</dbReference>
<evidence type="ECO:0000313" key="1">
    <source>
        <dbReference type="EMBL" id="TMQ65558.1"/>
    </source>
</evidence>
<sequence>DAPPTWRSDNIIVPDSSLDGPSLLATADLAVSGGGTMNREAALLGTPAYSIFTGAQGALDAELIRQGRLVQIGAPNEVERIELRRKSVSDRPHLNARLRDFVVDQIEDLARAG</sequence>
<dbReference type="Pfam" id="PF04007">
    <property type="entry name" value="DUF354"/>
    <property type="match status" value="1"/>
</dbReference>
<protein>
    <submittedName>
        <fullName evidence="1">DUF354 domain-containing protein</fullName>
    </submittedName>
</protein>